<feature type="transmembrane region" description="Helical" evidence="2">
    <location>
        <begin position="6"/>
        <end position="30"/>
    </location>
</feature>
<reference evidence="3" key="1">
    <citation type="journal article" date="2015" name="Nature">
        <title>Complex archaea that bridge the gap between prokaryotes and eukaryotes.</title>
        <authorList>
            <person name="Spang A."/>
            <person name="Saw J.H."/>
            <person name="Jorgensen S.L."/>
            <person name="Zaremba-Niedzwiedzka K."/>
            <person name="Martijn J."/>
            <person name="Lind A.E."/>
            <person name="van Eijk R."/>
            <person name="Schleper C."/>
            <person name="Guy L."/>
            <person name="Ettema T.J."/>
        </authorList>
    </citation>
    <scope>NUCLEOTIDE SEQUENCE</scope>
</reference>
<protein>
    <submittedName>
        <fullName evidence="3">Uncharacterized protein</fullName>
    </submittedName>
</protein>
<evidence type="ECO:0000313" key="3">
    <source>
        <dbReference type="EMBL" id="KKN39337.1"/>
    </source>
</evidence>
<gene>
    <name evidence="3" type="ORF">LCGC14_0744420</name>
</gene>
<feature type="region of interest" description="Disordered" evidence="1">
    <location>
        <begin position="33"/>
        <end position="55"/>
    </location>
</feature>
<sequence length="95" mass="11249">MDELSRALLQIIVTLVSVIGTLVATFRFYLPRRDRNRHSNPGHNPGHNPGDNAADEELLRMFRDFSQANVEHHVREEQQWQEWTRTFQRIEAKRP</sequence>
<comment type="caution">
    <text evidence="3">The sequence shown here is derived from an EMBL/GenBank/DDBJ whole genome shotgun (WGS) entry which is preliminary data.</text>
</comment>
<organism evidence="3">
    <name type="scientific">marine sediment metagenome</name>
    <dbReference type="NCBI Taxonomy" id="412755"/>
    <lineage>
        <taxon>unclassified sequences</taxon>
        <taxon>metagenomes</taxon>
        <taxon>ecological metagenomes</taxon>
    </lineage>
</organism>
<keyword evidence="2" id="KW-0812">Transmembrane</keyword>
<proteinExistence type="predicted"/>
<evidence type="ECO:0000256" key="1">
    <source>
        <dbReference type="SAM" id="MobiDB-lite"/>
    </source>
</evidence>
<accession>A0A0F9QQW1</accession>
<keyword evidence="2" id="KW-0472">Membrane</keyword>
<dbReference type="EMBL" id="LAZR01001770">
    <property type="protein sequence ID" value="KKN39337.1"/>
    <property type="molecule type" value="Genomic_DNA"/>
</dbReference>
<name>A0A0F9QQW1_9ZZZZ</name>
<evidence type="ECO:0000256" key="2">
    <source>
        <dbReference type="SAM" id="Phobius"/>
    </source>
</evidence>
<keyword evidence="2" id="KW-1133">Transmembrane helix</keyword>
<dbReference type="AlphaFoldDB" id="A0A0F9QQW1"/>